<dbReference type="Pfam" id="PF00689">
    <property type="entry name" value="Cation_ATPase_C"/>
    <property type="match status" value="1"/>
</dbReference>
<dbReference type="OrthoDB" id="9807843at2"/>
<feature type="transmembrane region" description="Helical" evidence="11">
    <location>
        <begin position="40"/>
        <end position="63"/>
    </location>
</feature>
<comment type="similarity">
    <text evidence="3">Belongs to the cation transport ATPase (P-type) (TC 3.A.3) family. Type IIIA subfamily.</text>
</comment>
<dbReference type="PROSITE" id="PS00154">
    <property type="entry name" value="ATPASE_E1_E2"/>
    <property type="match status" value="1"/>
</dbReference>
<dbReference type="AlphaFoldDB" id="A0A0B3S3M0"/>
<organism evidence="13 14">
    <name type="scientific">Mameliella alba</name>
    <dbReference type="NCBI Taxonomy" id="561184"/>
    <lineage>
        <taxon>Bacteria</taxon>
        <taxon>Pseudomonadati</taxon>
        <taxon>Pseudomonadota</taxon>
        <taxon>Alphaproteobacteria</taxon>
        <taxon>Rhodobacterales</taxon>
        <taxon>Roseobacteraceae</taxon>
        <taxon>Mameliella</taxon>
    </lineage>
</organism>
<dbReference type="PATRIC" id="fig|1515334.3.peg.698"/>
<dbReference type="Proteomes" id="UP000030960">
    <property type="component" value="Unassembled WGS sequence"/>
</dbReference>
<evidence type="ECO:0000256" key="6">
    <source>
        <dbReference type="ARBA" id="ARBA00022741"/>
    </source>
</evidence>
<feature type="transmembrane region" description="Helical" evidence="11">
    <location>
        <begin position="220"/>
        <end position="241"/>
    </location>
</feature>
<evidence type="ECO:0000256" key="9">
    <source>
        <dbReference type="ARBA" id="ARBA00022989"/>
    </source>
</evidence>
<dbReference type="GO" id="GO:0016887">
    <property type="term" value="F:ATP hydrolysis activity"/>
    <property type="evidence" value="ECO:0007669"/>
    <property type="project" value="InterPro"/>
</dbReference>
<dbReference type="SUPFAM" id="SSF56784">
    <property type="entry name" value="HAD-like"/>
    <property type="match status" value="1"/>
</dbReference>
<dbReference type="InterPro" id="IPR006068">
    <property type="entry name" value="ATPase_P-typ_cation-transptr_C"/>
</dbReference>
<dbReference type="FunFam" id="3.40.50.1000:FF:000028">
    <property type="entry name" value="Calcium-transporting P-type ATPase, putative"/>
    <property type="match status" value="1"/>
</dbReference>
<dbReference type="SMART" id="SM00831">
    <property type="entry name" value="Cation_ATPase_N"/>
    <property type="match status" value="1"/>
</dbReference>
<dbReference type="PRINTS" id="PR00119">
    <property type="entry name" value="CATATPASE"/>
</dbReference>
<dbReference type="InterPro" id="IPR044492">
    <property type="entry name" value="P_typ_ATPase_HD_dom"/>
</dbReference>
<comment type="similarity">
    <text evidence="2">Belongs to the cation transport ATPase (P-type) (TC 3.A.3) family. Type IIA subfamily.</text>
</comment>
<keyword evidence="14" id="KW-1185">Reference proteome</keyword>
<dbReference type="SFLD" id="SFLDF00027">
    <property type="entry name" value="p-type_atpase"/>
    <property type="match status" value="1"/>
</dbReference>
<keyword evidence="6" id="KW-0547">Nucleotide-binding</keyword>
<evidence type="ECO:0000256" key="11">
    <source>
        <dbReference type="SAM" id="Phobius"/>
    </source>
</evidence>
<evidence type="ECO:0000259" key="12">
    <source>
        <dbReference type="SMART" id="SM00831"/>
    </source>
</evidence>
<dbReference type="Pfam" id="PF00122">
    <property type="entry name" value="E1-E2_ATPase"/>
    <property type="match status" value="1"/>
</dbReference>
<dbReference type="NCBIfam" id="TIGR01494">
    <property type="entry name" value="ATPase_P-type"/>
    <property type="match status" value="2"/>
</dbReference>
<proteinExistence type="inferred from homology"/>
<dbReference type="InterPro" id="IPR023299">
    <property type="entry name" value="ATPase_P-typ_cyto_dom_N"/>
</dbReference>
<dbReference type="InterPro" id="IPR059000">
    <property type="entry name" value="ATPase_P-type_domA"/>
</dbReference>
<keyword evidence="8" id="KW-1278">Translocase</keyword>
<dbReference type="SFLD" id="SFLDS00003">
    <property type="entry name" value="Haloacid_Dehalogenase"/>
    <property type="match status" value="1"/>
</dbReference>
<feature type="transmembrane region" description="Helical" evidence="11">
    <location>
        <begin position="253"/>
        <end position="281"/>
    </location>
</feature>
<dbReference type="Gene3D" id="3.40.1110.10">
    <property type="entry name" value="Calcium-transporting ATPase, cytoplasmic domain N"/>
    <property type="match status" value="1"/>
</dbReference>
<dbReference type="FunFam" id="2.70.150.10:FF:000042">
    <property type="entry name" value="Plasma membrane ATPase"/>
    <property type="match status" value="1"/>
</dbReference>
<dbReference type="Gene3D" id="1.20.1110.10">
    <property type="entry name" value="Calcium-transporting ATPase, transmembrane domain"/>
    <property type="match status" value="1"/>
</dbReference>
<evidence type="ECO:0000256" key="3">
    <source>
        <dbReference type="ARBA" id="ARBA00008804"/>
    </source>
</evidence>
<dbReference type="GO" id="GO:0016020">
    <property type="term" value="C:membrane"/>
    <property type="evidence" value="ECO:0007669"/>
    <property type="project" value="UniProtKB-SubCell"/>
</dbReference>
<feature type="transmembrane region" description="Helical" evidence="11">
    <location>
        <begin position="797"/>
        <end position="817"/>
    </location>
</feature>
<dbReference type="InterPro" id="IPR036412">
    <property type="entry name" value="HAD-like_sf"/>
</dbReference>
<dbReference type="InterPro" id="IPR004014">
    <property type="entry name" value="ATPase_P-typ_cation-transptr_N"/>
</dbReference>
<comment type="caution">
    <text evidence="13">The sequence shown here is derived from an EMBL/GenBank/DDBJ whole genome shotgun (WGS) entry which is preliminary data.</text>
</comment>
<accession>A0A0B3S3M0</accession>
<keyword evidence="10 11" id="KW-0472">Membrane</keyword>
<sequence>MMADTGGAAYGLTSTQAADRLAEVGPNQLAERKPVSRWVILARQFTSPLIVMLIAAAGIAAALGETVDAVAIVLVVLLNGVLGFVQEWRTETALAALRNMLATEARVVRDGAQVMIDTRQIVPGDLVILDSGDKVPADLVLTSGMRLKVDESVLTGESVPVDKHLGDEDVPLFMGSNVVAGRAEGVVRATGPRTEFGHIAELTASIDVGETHLQAQLARLARLLGGMALGLAGLVLVAGLLSGRALHEMFLTAIALAVAMVPEGLPAVVTITLALGASAMLRRQSLVRRLQAVETLGAATVICTDKTGTLTENAMTVTRIWTPGRSYEVTGTGYDPAGHIAAEGERLRAADDPRLADLIDVALSCNHAELGHRDGGWHMVGDPTEGALVTLGFKGWSDLPNPADRLAEIPFDAERKRMSVVMRRGTGLVQMVKGAPESVLDVCTQVQGDGGAVEPLTADRRAGIEAVAAEMASDGRRLLGLAMRPVEDPLAGEEGLIFLGLVGMIDPPRAEVKQAVSLCRRAGIRVVMITGDAAPTGAAIAREIGLRVDRMLTGEDLDHLSEDELHELLKGDVHFARTAPAHKMRLVGALQQSGNLIAMTGDGVNDAPALRQADIGIAMGKRGTDVAKDASDLVLLDDNFATIVGAVEEGRRQFSNIQRFVRYLLSSNAGEVLAIVVNLFLGGPLIFLATQILWMNLVTDGVTAVALGMEKPAPDQMDQPPVPADHPILDLPGLAMIACFGLYTGGVSLWLFYGHLGQGEDLARTMAFAGIVVFEKASVFAFRSFRLPMSGIGYLSNRPLLLAFAVTMAMQVAAIYWPPLQHLLHTVPLSWEQLGLLGALALPLLLVPELVKYARRSRARGLTVAAR</sequence>
<evidence type="ECO:0000256" key="8">
    <source>
        <dbReference type="ARBA" id="ARBA00022967"/>
    </source>
</evidence>
<keyword evidence="9 11" id="KW-1133">Transmembrane helix</keyword>
<dbReference type="GO" id="GO:0005524">
    <property type="term" value="F:ATP binding"/>
    <property type="evidence" value="ECO:0007669"/>
    <property type="project" value="UniProtKB-KW"/>
</dbReference>
<dbReference type="SUPFAM" id="SSF81660">
    <property type="entry name" value="Metal cation-transporting ATPase, ATP-binding domain N"/>
    <property type="match status" value="1"/>
</dbReference>
<dbReference type="InterPro" id="IPR001757">
    <property type="entry name" value="P_typ_ATPase"/>
</dbReference>
<comment type="subcellular location">
    <subcellularLocation>
        <location evidence="1">Membrane</location>
        <topology evidence="1">Multi-pass membrane protein</topology>
    </subcellularLocation>
</comment>
<feature type="transmembrane region" description="Helical" evidence="11">
    <location>
        <begin position="829"/>
        <end position="851"/>
    </location>
</feature>
<dbReference type="EMBL" id="JSUQ01000002">
    <property type="protein sequence ID" value="KHQ54852.1"/>
    <property type="molecule type" value="Genomic_DNA"/>
</dbReference>
<evidence type="ECO:0000313" key="14">
    <source>
        <dbReference type="Proteomes" id="UP000030960"/>
    </source>
</evidence>
<dbReference type="Pfam" id="PF13246">
    <property type="entry name" value="Cation_ATPase"/>
    <property type="match status" value="1"/>
</dbReference>
<feature type="domain" description="Cation-transporting P-type ATPase N-terminal" evidence="12">
    <location>
        <begin position="3"/>
        <end position="65"/>
    </location>
</feature>
<dbReference type="Pfam" id="PF00690">
    <property type="entry name" value="Cation_ATPase_N"/>
    <property type="match status" value="1"/>
</dbReference>
<dbReference type="InterPro" id="IPR023298">
    <property type="entry name" value="ATPase_P-typ_TM_dom_sf"/>
</dbReference>
<evidence type="ECO:0000313" key="13">
    <source>
        <dbReference type="EMBL" id="KHQ54852.1"/>
    </source>
</evidence>
<protein>
    <submittedName>
        <fullName evidence="13">ATPase, E1-E2 type</fullName>
    </submittedName>
</protein>
<dbReference type="PANTHER" id="PTHR42861">
    <property type="entry name" value="CALCIUM-TRANSPORTING ATPASE"/>
    <property type="match status" value="1"/>
</dbReference>
<dbReference type="GO" id="GO:0015662">
    <property type="term" value="F:P-type ion transporter activity"/>
    <property type="evidence" value="ECO:0007669"/>
    <property type="project" value="UniProtKB-ARBA"/>
</dbReference>
<gene>
    <name evidence="13" type="ORF">OA50_00687</name>
</gene>
<feature type="transmembrane region" description="Helical" evidence="11">
    <location>
        <begin position="728"/>
        <end position="753"/>
    </location>
</feature>
<dbReference type="PRINTS" id="PR00120">
    <property type="entry name" value="HATPASE"/>
</dbReference>
<dbReference type="InterPro" id="IPR023214">
    <property type="entry name" value="HAD_sf"/>
</dbReference>
<dbReference type="STRING" id="561184.SAMN05216376_10745"/>
<keyword evidence="4" id="KW-0597">Phosphoprotein</keyword>
<keyword evidence="7" id="KW-0067">ATP-binding</keyword>
<evidence type="ECO:0000256" key="10">
    <source>
        <dbReference type="ARBA" id="ARBA00023136"/>
    </source>
</evidence>
<evidence type="ECO:0000256" key="5">
    <source>
        <dbReference type="ARBA" id="ARBA00022692"/>
    </source>
</evidence>
<dbReference type="SFLD" id="SFLDG00002">
    <property type="entry name" value="C1.7:_P-type_atpase_like"/>
    <property type="match status" value="1"/>
</dbReference>
<dbReference type="InterPro" id="IPR018303">
    <property type="entry name" value="ATPase_P-typ_P_site"/>
</dbReference>
<evidence type="ECO:0000256" key="4">
    <source>
        <dbReference type="ARBA" id="ARBA00022553"/>
    </source>
</evidence>
<evidence type="ECO:0000256" key="7">
    <source>
        <dbReference type="ARBA" id="ARBA00022840"/>
    </source>
</evidence>
<dbReference type="SUPFAM" id="SSF81665">
    <property type="entry name" value="Calcium ATPase, transmembrane domain M"/>
    <property type="match status" value="1"/>
</dbReference>
<dbReference type="RefSeq" id="WP_052244266.1">
    <property type="nucleotide sequence ID" value="NZ_JSUQ01000002.1"/>
</dbReference>
<dbReference type="Gene3D" id="3.40.50.1000">
    <property type="entry name" value="HAD superfamily/HAD-like"/>
    <property type="match status" value="1"/>
</dbReference>
<evidence type="ECO:0000256" key="1">
    <source>
        <dbReference type="ARBA" id="ARBA00004141"/>
    </source>
</evidence>
<evidence type="ECO:0000256" key="2">
    <source>
        <dbReference type="ARBA" id="ARBA00005675"/>
    </source>
</evidence>
<keyword evidence="5 11" id="KW-0812">Transmembrane</keyword>
<dbReference type="Gene3D" id="2.70.150.10">
    <property type="entry name" value="Calcium-transporting ATPase, cytoplasmic transduction domain A"/>
    <property type="match status" value="1"/>
</dbReference>
<dbReference type="InterPro" id="IPR008250">
    <property type="entry name" value="ATPase_P-typ_transduc_dom_A_sf"/>
</dbReference>
<feature type="transmembrane region" description="Helical" evidence="11">
    <location>
        <begin position="69"/>
        <end position="85"/>
    </location>
</feature>
<reference evidence="13 14" key="1">
    <citation type="submission" date="2014-10" db="EMBL/GenBank/DDBJ databases">
        <title>Genome sequence of Ponticoccus sp. strain UMTAT08 isolated from clonal culture of toxic dinoflagellate Alexandrium tamiyavanichii.</title>
        <authorList>
            <person name="Gan H.Y."/>
            <person name="Muhd D.-D."/>
            <person name="Mohd Noor M.E."/>
            <person name="Yeong Y.S."/>
            <person name="Usup G."/>
        </authorList>
    </citation>
    <scope>NUCLEOTIDE SEQUENCE [LARGE SCALE GENOMIC DNA]</scope>
    <source>
        <strain evidence="13 14">UMTAT08</strain>
    </source>
</reference>
<name>A0A0B3S3M0_9RHOB</name>
<dbReference type="SUPFAM" id="SSF81653">
    <property type="entry name" value="Calcium ATPase, transduction domain A"/>
    <property type="match status" value="1"/>
</dbReference>